<gene>
    <name evidence="1" type="ORF">EL18_00839</name>
</gene>
<protein>
    <submittedName>
        <fullName evidence="1">Hemin uptake protein hemP</fullName>
    </submittedName>
</protein>
<dbReference type="EMBL" id="JMQM01000001">
    <property type="protein sequence ID" value="KFB09820.1"/>
    <property type="molecule type" value="Genomic_DNA"/>
</dbReference>
<dbReference type="Proteomes" id="UP000053675">
    <property type="component" value="Unassembled WGS sequence"/>
</dbReference>
<sequence length="69" mass="8093">MNAIVQPNKFHRNRTEIVFKNAAEPRPRRQSRVLNSSDLFDGLKEIEIEHHGAVYRLKITRQGKLILNK</sequence>
<evidence type="ECO:0000313" key="2">
    <source>
        <dbReference type="Proteomes" id="UP000053675"/>
    </source>
</evidence>
<name>A0A084UA34_9HYPH</name>
<reference evidence="1 2" key="1">
    <citation type="submission" date="2014-05" db="EMBL/GenBank/DDBJ databases">
        <title>Draft Genome Sequence of Nitratireductor basaltis Strain UMTGB225, A Marine Bacterium Isolated from Green Barrel Tunicate.</title>
        <authorList>
            <person name="Gan H.Y."/>
        </authorList>
    </citation>
    <scope>NUCLEOTIDE SEQUENCE [LARGE SCALE GENOMIC DNA]</scope>
    <source>
        <strain evidence="1 2">UMTGB225</strain>
    </source>
</reference>
<dbReference type="PATRIC" id="fig|472175.3.peg.851"/>
<dbReference type="STRING" id="472175.EL18_00839"/>
<dbReference type="RefSeq" id="WP_036480041.1">
    <property type="nucleotide sequence ID" value="NZ_JMQM01000001.1"/>
</dbReference>
<accession>A0A084UA34</accession>
<dbReference type="AlphaFoldDB" id="A0A084UA34"/>
<keyword evidence="2" id="KW-1185">Reference proteome</keyword>
<evidence type="ECO:0000313" key="1">
    <source>
        <dbReference type="EMBL" id="KFB09820.1"/>
    </source>
</evidence>
<dbReference type="Gene3D" id="2.10.70.10">
    <property type="entry name" value="Complement Module, domain 1"/>
    <property type="match status" value="1"/>
</dbReference>
<dbReference type="Pfam" id="PF10636">
    <property type="entry name" value="hemP"/>
    <property type="match status" value="1"/>
</dbReference>
<proteinExistence type="predicted"/>
<dbReference type="eggNOG" id="COG4256">
    <property type="taxonomic scope" value="Bacteria"/>
</dbReference>
<dbReference type="InterPro" id="IPR019600">
    <property type="entry name" value="Hemin_uptake_protein_HemP"/>
</dbReference>
<dbReference type="OrthoDB" id="7870498at2"/>
<comment type="caution">
    <text evidence="1">The sequence shown here is derived from an EMBL/GenBank/DDBJ whole genome shotgun (WGS) entry which is preliminary data.</text>
</comment>
<organism evidence="1 2">
    <name type="scientific">Nitratireductor basaltis</name>
    <dbReference type="NCBI Taxonomy" id="472175"/>
    <lineage>
        <taxon>Bacteria</taxon>
        <taxon>Pseudomonadati</taxon>
        <taxon>Pseudomonadota</taxon>
        <taxon>Alphaproteobacteria</taxon>
        <taxon>Hyphomicrobiales</taxon>
        <taxon>Phyllobacteriaceae</taxon>
        <taxon>Nitratireductor</taxon>
    </lineage>
</organism>